<evidence type="ECO:0000313" key="3">
    <source>
        <dbReference type="EMBL" id="KAA9380002.1"/>
    </source>
</evidence>
<dbReference type="SUPFAM" id="SSF56601">
    <property type="entry name" value="beta-lactamase/transpeptidase-like"/>
    <property type="match status" value="1"/>
</dbReference>
<dbReference type="Pfam" id="PF00144">
    <property type="entry name" value="Beta-lactamase"/>
    <property type="match status" value="1"/>
</dbReference>
<gene>
    <name evidence="3" type="ORF">F5972_10330</name>
</gene>
<keyword evidence="1" id="KW-0732">Signal</keyword>
<organism evidence="3 4">
    <name type="scientific">Microbispora cellulosiformans</name>
    <dbReference type="NCBI Taxonomy" id="2614688"/>
    <lineage>
        <taxon>Bacteria</taxon>
        <taxon>Bacillati</taxon>
        <taxon>Actinomycetota</taxon>
        <taxon>Actinomycetes</taxon>
        <taxon>Streptosporangiales</taxon>
        <taxon>Streptosporangiaceae</taxon>
        <taxon>Microbispora</taxon>
    </lineage>
</organism>
<evidence type="ECO:0000259" key="2">
    <source>
        <dbReference type="Pfam" id="PF00144"/>
    </source>
</evidence>
<dbReference type="InterPro" id="IPR050789">
    <property type="entry name" value="Diverse_Enzym_Activities"/>
</dbReference>
<dbReference type="PANTHER" id="PTHR43283">
    <property type="entry name" value="BETA-LACTAMASE-RELATED"/>
    <property type="match status" value="1"/>
</dbReference>
<dbReference type="InterPro" id="IPR012338">
    <property type="entry name" value="Beta-lactam/transpept-like"/>
</dbReference>
<dbReference type="RefSeq" id="WP_150933180.1">
    <property type="nucleotide sequence ID" value="NZ_VYTZ01000003.1"/>
</dbReference>
<dbReference type="AlphaFoldDB" id="A0A5J5K679"/>
<evidence type="ECO:0000313" key="4">
    <source>
        <dbReference type="Proteomes" id="UP000327011"/>
    </source>
</evidence>
<feature type="domain" description="Beta-lactamase-related" evidence="2">
    <location>
        <begin position="49"/>
        <end position="340"/>
    </location>
</feature>
<sequence length="352" mass="37862">MITSLRRAVAPILTVVAVLASTPLPADAHVNVQAGTRAAARAGVQDRIDAALHQWMTANGVSNAGLAVMRDNALVGSYGYNEISAESPVNVASLSKAITAVCLMSLVENGRLRFDTRLAAMPPGFRLRLGYRASRRARSITIEQLLRHTSGITYDPTQNGLVGVRNASSSDVPLVRRALARPISAKHDEVYNNINYAILGLVIQSVTGEPYESYCRRMALAPRGAAGRIGPGTRAMKAFGGWEISAVDYAMFARAFDPRARLLSPAAHRFIDASAVSGKPAASLGVYVVPTAHGRNVFHHGNWQSRATRPNAFSAFFAMWDNGISVVVTYDRNLTDAARVSLDNTLRQAAYS</sequence>
<dbReference type="InterPro" id="IPR001466">
    <property type="entry name" value="Beta-lactam-related"/>
</dbReference>
<evidence type="ECO:0000256" key="1">
    <source>
        <dbReference type="SAM" id="SignalP"/>
    </source>
</evidence>
<protein>
    <submittedName>
        <fullName evidence="3">Beta-lactamase family protein</fullName>
    </submittedName>
</protein>
<feature type="signal peptide" evidence="1">
    <location>
        <begin position="1"/>
        <end position="28"/>
    </location>
</feature>
<accession>A0A5J5K679</accession>
<comment type="caution">
    <text evidence="3">The sequence shown here is derived from an EMBL/GenBank/DDBJ whole genome shotgun (WGS) entry which is preliminary data.</text>
</comment>
<feature type="chain" id="PRO_5023844706" evidence="1">
    <location>
        <begin position="29"/>
        <end position="352"/>
    </location>
</feature>
<dbReference type="EMBL" id="VYTZ01000003">
    <property type="protein sequence ID" value="KAA9380002.1"/>
    <property type="molecule type" value="Genomic_DNA"/>
</dbReference>
<dbReference type="Gene3D" id="3.40.710.10">
    <property type="entry name" value="DD-peptidase/beta-lactamase superfamily"/>
    <property type="match status" value="1"/>
</dbReference>
<reference evidence="3 4" key="1">
    <citation type="submission" date="2019-09" db="EMBL/GenBank/DDBJ databases">
        <title>Screening of Novel Bioactive Compounds from Soil-Associated.</title>
        <authorList>
            <person name="Gong X."/>
        </authorList>
    </citation>
    <scope>NUCLEOTIDE SEQUENCE [LARGE SCALE GENOMIC DNA]</scope>
    <source>
        <strain evidence="3 4">Gxj-6</strain>
    </source>
</reference>
<name>A0A5J5K679_9ACTN</name>
<dbReference type="PANTHER" id="PTHR43283:SF3">
    <property type="entry name" value="BETA-LACTAMASE FAMILY PROTEIN (AFU_ORTHOLOGUE AFUA_5G07500)"/>
    <property type="match status" value="1"/>
</dbReference>
<keyword evidence="4" id="KW-1185">Reference proteome</keyword>
<dbReference type="Proteomes" id="UP000327011">
    <property type="component" value="Unassembled WGS sequence"/>
</dbReference>
<proteinExistence type="predicted"/>